<dbReference type="InterPro" id="IPR024929">
    <property type="entry name" value="GNL2_CP_dom"/>
</dbReference>
<dbReference type="Pfam" id="PF01926">
    <property type="entry name" value="MMR_HSR1"/>
    <property type="match status" value="1"/>
</dbReference>
<dbReference type="InterPro" id="IPR027417">
    <property type="entry name" value="P-loop_NTPase"/>
</dbReference>
<dbReference type="GO" id="GO:0005525">
    <property type="term" value="F:GTP binding"/>
    <property type="evidence" value="ECO:0007669"/>
    <property type="project" value="UniProtKB-KW"/>
</dbReference>
<comment type="function">
    <text evidence="5">GTPase that associates with pre-60S ribosomal subunits in the nucleolus and is required for their nuclear export and maturation. May promote cell proliferation possibly by increasing p53/TP53 protein levels, and consequently those of its downstream product CDKN1A/p21, and decreasing RPL23A protein levels.</text>
</comment>
<name>A0AAE1FJZ3_PETCI</name>
<protein>
    <recommendedName>
        <fullName evidence="7">Nucleolar GTP-binding protein 2</fullName>
    </recommendedName>
</protein>
<evidence type="ECO:0000256" key="7">
    <source>
        <dbReference type="RuleBase" id="RU364023"/>
    </source>
</evidence>
<dbReference type="GO" id="GO:0005730">
    <property type="term" value="C:nucleolus"/>
    <property type="evidence" value="ECO:0007669"/>
    <property type="project" value="UniProtKB-SubCell"/>
</dbReference>
<keyword evidence="11" id="KW-1185">Reference proteome</keyword>
<sequence>MENVESAVRGSSARRGANSRDTLARRPRYRKYSTLLKPCTISKVYKMGKTLKRAKKKEGFVKSNNSMNPDRPLDKVKLKGAPYARDKTTIKRLQMYRSGKPKRNRKGQIVQAASFQNRLSSGTRARVAPNQRWFGNTRVIGQKALHTFQEEMGKVIKDPYQVVMRKTILPISLLNETAKNARVHILDTEPYDSVFGKRKTRKKPSLKIADFIQFAKVAEEAVEKYDPEKDLDLVREAPDNADLPPEWFMKAGQSKRIWNELYKVIDSSDVLIQVLDARDPLGTRSKIVEKHLQKEAPHKHLIFVLNKVDLVPVWVTQKWVAILSSEYPTLAFHSSITNPYGKGALINILRQFGKLHEDKKQISVGLIGYPNVGKSSIINTMKKKKVCNVAPLAGETKVWQYVTLFRKIYLVDCPGIVPPSHETPTDMVLKGAVRTEYLKTPSDFIAPVLERVKREYIIKTYHVDNWSTPEEFMEQVARRSGKLLKGGEPDFNTVAKMILNDWQRGKIPFFVPPPGHDSSNFMKLKKTENEEMAAKVQEKEDEEEEALQPINNLMNPIVYQNYKGIYQSLKYTGDDVRPLEEFGELEYFDEEQELEDEEEEGKGEEKEKEGESKTEEKEGNSKEKETVSEKEMEGSNKESEKDEESIEYQEKGEQQEVMSSVEQNNDCNMGSKSKENVSITNRNKEDGIEEIQVTSDVRSNGDEKLLYTGESQNDYHAKENGNHSKKIVSLEGTSESVDIGDENKSGQSTDEEDEMIGEDLLSSDEEVYTSAGQFSVTPMRKLRRKRKRRPDEEGPEEKPLTSKQRRRIEREQRPKKIGIHYYEYANVKNRNRDKVKPGLLVPGARRRGNKK</sequence>
<dbReference type="Pfam" id="PF08153">
    <property type="entry name" value="NGP1NT"/>
    <property type="match status" value="1"/>
</dbReference>
<comment type="subunit">
    <text evidence="6">Interacts with LYAR and RPL23A. Interacts with the nuclear importin-beta receptor and, at a lower extent, with importin-alpha.</text>
</comment>
<dbReference type="CDD" id="cd01858">
    <property type="entry name" value="NGP_1"/>
    <property type="match status" value="1"/>
</dbReference>
<keyword evidence="3 7" id="KW-0342">GTP-binding</keyword>
<comment type="subcellular location">
    <subcellularLocation>
        <location evidence="1 7">Nucleus</location>
        <location evidence="1 7">Nucleolus</location>
    </subcellularLocation>
</comment>
<evidence type="ECO:0000259" key="9">
    <source>
        <dbReference type="PROSITE" id="PS51721"/>
    </source>
</evidence>
<dbReference type="FunFam" id="1.10.1580.10:FF:000001">
    <property type="entry name" value="Nucleolar GTP-binding protein 2"/>
    <property type="match status" value="1"/>
</dbReference>
<feature type="compositionally biased region" description="Polar residues" evidence="8">
    <location>
        <begin position="656"/>
        <end position="681"/>
    </location>
</feature>
<feature type="compositionally biased region" description="Basic and acidic residues" evidence="8">
    <location>
        <begin position="789"/>
        <end position="800"/>
    </location>
</feature>
<dbReference type="EMBL" id="JAWQEG010001937">
    <property type="protein sequence ID" value="KAK3875638.1"/>
    <property type="molecule type" value="Genomic_DNA"/>
</dbReference>
<dbReference type="InterPro" id="IPR030378">
    <property type="entry name" value="G_CP_dom"/>
</dbReference>
<dbReference type="InterPro" id="IPR023179">
    <property type="entry name" value="GTP-bd_ortho_bundle_sf"/>
</dbReference>
<reference evidence="10" key="1">
    <citation type="submission" date="2023-10" db="EMBL/GenBank/DDBJ databases">
        <title>Genome assemblies of two species of porcelain crab, Petrolisthes cinctipes and Petrolisthes manimaculis (Anomura: Porcellanidae).</title>
        <authorList>
            <person name="Angst P."/>
        </authorList>
    </citation>
    <scope>NUCLEOTIDE SEQUENCE</scope>
    <source>
        <strain evidence="10">PB745_01</strain>
        <tissue evidence="10">Gill</tissue>
    </source>
</reference>
<evidence type="ECO:0000256" key="1">
    <source>
        <dbReference type="ARBA" id="ARBA00004604"/>
    </source>
</evidence>
<dbReference type="Gene3D" id="1.10.1580.10">
    <property type="match status" value="1"/>
</dbReference>
<evidence type="ECO:0000256" key="4">
    <source>
        <dbReference type="ARBA" id="ARBA00023242"/>
    </source>
</evidence>
<gene>
    <name evidence="10" type="ORF">Pcinc_019492</name>
</gene>
<keyword evidence="2 7" id="KW-0547">Nucleotide-binding</keyword>
<dbReference type="FunFam" id="3.40.50.300:FF:000559">
    <property type="entry name" value="Nuclear/nucleolar GTPase 2"/>
    <property type="match status" value="1"/>
</dbReference>
<dbReference type="SUPFAM" id="SSF52540">
    <property type="entry name" value="P-loop containing nucleoside triphosphate hydrolases"/>
    <property type="match status" value="1"/>
</dbReference>
<keyword evidence="4 7" id="KW-0539">Nucleus</keyword>
<dbReference type="InterPro" id="IPR012971">
    <property type="entry name" value="NOG2_N_dom"/>
</dbReference>
<evidence type="ECO:0000256" key="2">
    <source>
        <dbReference type="ARBA" id="ARBA00022741"/>
    </source>
</evidence>
<dbReference type="PANTHER" id="PTHR11089:SF9">
    <property type="entry name" value="NUCLEOLAR GTP-BINDING PROTEIN 2"/>
    <property type="match status" value="1"/>
</dbReference>
<feature type="region of interest" description="Disordered" evidence="8">
    <location>
        <begin position="585"/>
        <end position="851"/>
    </location>
</feature>
<dbReference type="PANTHER" id="PTHR11089">
    <property type="entry name" value="GTP-BINDING PROTEIN-RELATED"/>
    <property type="match status" value="1"/>
</dbReference>
<feature type="compositionally biased region" description="Basic and acidic residues" evidence="8">
    <location>
        <begin position="603"/>
        <end position="640"/>
    </location>
</feature>
<dbReference type="InterPro" id="IPR050755">
    <property type="entry name" value="TRAFAC_YlqF/YawG_RiboMat"/>
</dbReference>
<evidence type="ECO:0000313" key="11">
    <source>
        <dbReference type="Proteomes" id="UP001286313"/>
    </source>
</evidence>
<accession>A0AAE1FJZ3</accession>
<dbReference type="Proteomes" id="UP001286313">
    <property type="component" value="Unassembled WGS sequence"/>
</dbReference>
<dbReference type="PRINTS" id="PR00326">
    <property type="entry name" value="GTP1OBG"/>
</dbReference>
<organism evidence="10 11">
    <name type="scientific">Petrolisthes cinctipes</name>
    <name type="common">Flat porcelain crab</name>
    <dbReference type="NCBI Taxonomy" id="88211"/>
    <lineage>
        <taxon>Eukaryota</taxon>
        <taxon>Metazoa</taxon>
        <taxon>Ecdysozoa</taxon>
        <taxon>Arthropoda</taxon>
        <taxon>Crustacea</taxon>
        <taxon>Multicrustacea</taxon>
        <taxon>Malacostraca</taxon>
        <taxon>Eumalacostraca</taxon>
        <taxon>Eucarida</taxon>
        <taxon>Decapoda</taxon>
        <taxon>Pleocyemata</taxon>
        <taxon>Anomura</taxon>
        <taxon>Galatheoidea</taxon>
        <taxon>Porcellanidae</taxon>
        <taxon>Petrolisthes</taxon>
    </lineage>
</organism>
<feature type="domain" description="CP-type G" evidence="9">
    <location>
        <begin position="258"/>
        <end position="419"/>
    </location>
</feature>
<comment type="caution">
    <text evidence="10">The sequence shown here is derived from an EMBL/GenBank/DDBJ whole genome shotgun (WGS) entry which is preliminary data.</text>
</comment>
<evidence type="ECO:0000313" key="10">
    <source>
        <dbReference type="EMBL" id="KAK3875638.1"/>
    </source>
</evidence>
<evidence type="ECO:0000256" key="6">
    <source>
        <dbReference type="ARBA" id="ARBA00065814"/>
    </source>
</evidence>
<dbReference type="PROSITE" id="PS51721">
    <property type="entry name" value="G_CP"/>
    <property type="match status" value="1"/>
</dbReference>
<evidence type="ECO:0000256" key="8">
    <source>
        <dbReference type="SAM" id="MobiDB-lite"/>
    </source>
</evidence>
<feature type="compositionally biased region" description="Low complexity" evidence="8">
    <location>
        <begin position="1"/>
        <end position="20"/>
    </location>
</feature>
<evidence type="ECO:0000256" key="5">
    <source>
        <dbReference type="ARBA" id="ARBA00054763"/>
    </source>
</evidence>
<proteinExistence type="inferred from homology"/>
<feature type="compositionally biased region" description="Acidic residues" evidence="8">
    <location>
        <begin position="585"/>
        <end position="602"/>
    </location>
</feature>
<dbReference type="AlphaFoldDB" id="A0AAE1FJZ3"/>
<feature type="compositionally biased region" description="Acidic residues" evidence="8">
    <location>
        <begin position="749"/>
        <end position="767"/>
    </location>
</feature>
<evidence type="ECO:0000256" key="3">
    <source>
        <dbReference type="ARBA" id="ARBA00023134"/>
    </source>
</evidence>
<feature type="region of interest" description="Disordered" evidence="8">
    <location>
        <begin position="1"/>
        <end position="29"/>
    </location>
</feature>
<comment type="similarity">
    <text evidence="7">Belongs to the TRAFAC class YlqF/YawG GTPase family. NOG2 subfamily.</text>
</comment>
<feature type="compositionally biased region" description="Basic and acidic residues" evidence="8">
    <location>
        <begin position="713"/>
        <end position="722"/>
    </location>
</feature>
<dbReference type="InterPro" id="IPR006073">
    <property type="entry name" value="GTP-bd"/>
</dbReference>
<dbReference type="Gene3D" id="3.40.50.300">
    <property type="entry name" value="P-loop containing nucleotide triphosphate hydrolases"/>
    <property type="match status" value="1"/>
</dbReference>